<dbReference type="SUPFAM" id="SSF56235">
    <property type="entry name" value="N-terminal nucleophile aminohydrolases (Ntn hydrolases)"/>
    <property type="match status" value="1"/>
</dbReference>
<dbReference type="Gene3D" id="3.60.20.10">
    <property type="entry name" value="Glutamine Phosphoribosylpyrophosphate, subunit 1, domain 1"/>
    <property type="match status" value="1"/>
</dbReference>
<dbReference type="Pfam" id="PF13230">
    <property type="entry name" value="GATase_4"/>
    <property type="match status" value="1"/>
</dbReference>
<dbReference type="InterPro" id="IPR026869">
    <property type="entry name" value="EgtC-like"/>
</dbReference>
<dbReference type="Proteomes" id="UP001440984">
    <property type="component" value="Unassembled WGS sequence"/>
</dbReference>
<name>A0ABV0LTK4_9PSEU</name>
<dbReference type="PANTHER" id="PTHR42824">
    <property type="entry name" value="GLUTAMINE AMIDOTRANSFERASE"/>
    <property type="match status" value="1"/>
</dbReference>
<dbReference type="InterPro" id="IPR029055">
    <property type="entry name" value="Ntn_hydrolases_N"/>
</dbReference>
<dbReference type="PROSITE" id="PS51278">
    <property type="entry name" value="GATASE_TYPE_2"/>
    <property type="match status" value="1"/>
</dbReference>
<gene>
    <name evidence="3" type="ORF">ABJI51_39700</name>
</gene>
<feature type="domain" description="Glutamine amidotransferase type-2" evidence="2">
    <location>
        <begin position="2"/>
        <end position="247"/>
    </location>
</feature>
<keyword evidence="4" id="KW-1185">Reference proteome</keyword>
<protein>
    <submittedName>
        <fullName evidence="3">Class II glutamine amidotransferase</fullName>
    </submittedName>
</protein>
<proteinExistence type="predicted"/>
<evidence type="ECO:0000259" key="2">
    <source>
        <dbReference type="PROSITE" id="PS51278"/>
    </source>
</evidence>
<dbReference type="EMBL" id="JBDZYD010000018">
    <property type="protein sequence ID" value="MEQ0565239.1"/>
    <property type="molecule type" value="Genomic_DNA"/>
</dbReference>
<reference evidence="3 4" key="1">
    <citation type="submission" date="2024-05" db="EMBL/GenBank/DDBJ databases">
        <authorList>
            <person name="Zhao H."/>
            <person name="Xu Y."/>
            <person name="Lin S."/>
            <person name="Spain J.C."/>
            <person name="Zhou N.-Y."/>
        </authorList>
    </citation>
    <scope>NUCLEOTIDE SEQUENCE [LARGE SCALE GENOMIC DNA]</scope>
    <source>
        <strain evidence="3 4">NEAU-NG30</strain>
    </source>
</reference>
<dbReference type="PANTHER" id="PTHR42824:SF1">
    <property type="entry name" value="GLUTAMINE AMIDOTRANSFERASE YAFJ-RELATED"/>
    <property type="match status" value="1"/>
</dbReference>
<evidence type="ECO:0000256" key="1">
    <source>
        <dbReference type="ARBA" id="ARBA00022962"/>
    </source>
</evidence>
<keyword evidence="1 3" id="KW-0315">Glutamine amidotransferase</keyword>
<dbReference type="RefSeq" id="WP_348956320.1">
    <property type="nucleotide sequence ID" value="NZ_JBDZYD010000018.1"/>
</dbReference>
<comment type="caution">
    <text evidence="3">The sequence shown here is derived from an EMBL/GenBank/DDBJ whole genome shotgun (WGS) entry which is preliminary data.</text>
</comment>
<evidence type="ECO:0000313" key="3">
    <source>
        <dbReference type="EMBL" id="MEQ0565239.1"/>
    </source>
</evidence>
<dbReference type="InterPro" id="IPR017932">
    <property type="entry name" value="GATase_2_dom"/>
</dbReference>
<evidence type="ECO:0000313" key="4">
    <source>
        <dbReference type="Proteomes" id="UP001440984"/>
    </source>
</evidence>
<sequence length="247" mass="26632">MCRLLGVVTGTPVPLAESLGSHAGAFRELSAEHCHGWGAAHTGSAGLTVVRHTTPAREGAEFAELAARETDAAVLHIRLASPGMPLRAVNTHPFSADGAAFVHNGHFLPPDVLDGLAAEPQGNTDSERYFLRVLALLRDHEPPAAIATAAAEIAGQAEFSSLNCLLLTEQALYAYTQHDPDSPVSRRRGADFFDLRYRVEPGRVLVGSTGWPQDGWQVLPQRHVLEVERKSLRVAVHAPRPYSSTMD</sequence>
<organism evidence="3 4">
    <name type="scientific">Amycolatopsis melonis</name>
    <dbReference type="NCBI Taxonomy" id="3156488"/>
    <lineage>
        <taxon>Bacteria</taxon>
        <taxon>Bacillati</taxon>
        <taxon>Actinomycetota</taxon>
        <taxon>Actinomycetes</taxon>
        <taxon>Pseudonocardiales</taxon>
        <taxon>Pseudonocardiaceae</taxon>
        <taxon>Amycolatopsis</taxon>
    </lineage>
</organism>
<accession>A0ABV0LTK4</accession>